<evidence type="ECO:0000313" key="1">
    <source>
        <dbReference type="EMBL" id="NME69194.1"/>
    </source>
</evidence>
<name>A0A7X9XA10_9BACT</name>
<reference evidence="1 2" key="1">
    <citation type="submission" date="2020-04" db="EMBL/GenBank/DDBJ databases">
        <title>Flammeovirga sp. SR4, a novel species isolated from seawater.</title>
        <authorList>
            <person name="Wang X."/>
        </authorList>
    </citation>
    <scope>NUCLEOTIDE SEQUENCE [LARGE SCALE GENOMIC DNA]</scope>
    <source>
        <strain evidence="1 2">ATCC 23126</strain>
    </source>
</reference>
<evidence type="ECO:0000313" key="2">
    <source>
        <dbReference type="Proteomes" id="UP000576082"/>
    </source>
</evidence>
<gene>
    <name evidence="1" type="ORF">HHU12_14555</name>
</gene>
<protein>
    <submittedName>
        <fullName evidence="1">Uncharacterized protein</fullName>
    </submittedName>
</protein>
<accession>A0A7X9XA10</accession>
<sequence length="166" mass="19214">MKSNVYFKLLHKGLNKLASALRTDNNLSNSNPANSRNLKAVSYKGLFHETNESIFVQNYIFYPDNTFKVEKYEMRFENDVPVNYEIVVDNGRYVKQEGIYTNMIVETGFSNYIREGNTYKNLKKGVLKNKITESIDFTKEALSGIPWVNEYIDPIVFENKIKTIAS</sequence>
<keyword evidence="2" id="KW-1185">Reference proteome</keyword>
<organism evidence="1 2">
    <name type="scientific">Flammeovirga aprica JL-4</name>
    <dbReference type="NCBI Taxonomy" id="694437"/>
    <lineage>
        <taxon>Bacteria</taxon>
        <taxon>Pseudomonadati</taxon>
        <taxon>Bacteroidota</taxon>
        <taxon>Cytophagia</taxon>
        <taxon>Cytophagales</taxon>
        <taxon>Flammeovirgaceae</taxon>
        <taxon>Flammeovirga</taxon>
    </lineage>
</organism>
<proteinExistence type="predicted"/>
<dbReference type="AlphaFoldDB" id="A0A7X9XA10"/>
<dbReference type="Proteomes" id="UP000576082">
    <property type="component" value="Unassembled WGS sequence"/>
</dbReference>
<dbReference type="EMBL" id="JABANE010000037">
    <property type="protein sequence ID" value="NME69194.1"/>
    <property type="molecule type" value="Genomic_DNA"/>
</dbReference>
<comment type="caution">
    <text evidence="1">The sequence shown here is derived from an EMBL/GenBank/DDBJ whole genome shotgun (WGS) entry which is preliminary data.</text>
</comment>
<dbReference type="RefSeq" id="WP_169657479.1">
    <property type="nucleotide sequence ID" value="NZ_JABANE010000037.1"/>
</dbReference>